<protein>
    <submittedName>
        <fullName evidence="2">Uncharacterized protein</fullName>
    </submittedName>
</protein>
<feature type="transmembrane region" description="Helical" evidence="1">
    <location>
        <begin position="37"/>
        <end position="57"/>
    </location>
</feature>
<keyword evidence="1" id="KW-1133">Transmembrane helix</keyword>
<comment type="caution">
    <text evidence="2">The sequence shown here is derived from an EMBL/GenBank/DDBJ whole genome shotgun (WGS) entry which is preliminary data.</text>
</comment>
<name>X1G461_9ZZZZ</name>
<proteinExistence type="predicted"/>
<evidence type="ECO:0000256" key="1">
    <source>
        <dbReference type="SAM" id="Phobius"/>
    </source>
</evidence>
<feature type="transmembrane region" description="Helical" evidence="1">
    <location>
        <begin position="12"/>
        <end position="31"/>
    </location>
</feature>
<accession>X1G461</accession>
<gene>
    <name evidence="2" type="ORF">S03H2_27809</name>
</gene>
<evidence type="ECO:0000313" key="2">
    <source>
        <dbReference type="EMBL" id="GAH52002.1"/>
    </source>
</evidence>
<sequence>MTFGYNVESENRLEFFAGAIIPNSISTVTIIVCMNPFYIIIIGGELIIITVLPEVIIR</sequence>
<reference evidence="2" key="1">
    <citation type="journal article" date="2014" name="Front. Microbiol.">
        <title>High frequency of phylogenetically diverse reductive dehalogenase-homologous genes in deep subseafloor sedimentary metagenomes.</title>
        <authorList>
            <person name="Kawai M."/>
            <person name="Futagami T."/>
            <person name="Toyoda A."/>
            <person name="Takaki Y."/>
            <person name="Nishi S."/>
            <person name="Hori S."/>
            <person name="Arai W."/>
            <person name="Tsubouchi T."/>
            <person name="Morono Y."/>
            <person name="Uchiyama I."/>
            <person name="Ito T."/>
            <person name="Fujiyama A."/>
            <person name="Inagaki F."/>
            <person name="Takami H."/>
        </authorList>
    </citation>
    <scope>NUCLEOTIDE SEQUENCE</scope>
    <source>
        <strain evidence="2">Expedition CK06-06</strain>
    </source>
</reference>
<dbReference type="AlphaFoldDB" id="X1G461"/>
<dbReference type="EMBL" id="BARU01016739">
    <property type="protein sequence ID" value="GAH52002.1"/>
    <property type="molecule type" value="Genomic_DNA"/>
</dbReference>
<keyword evidence="1" id="KW-0812">Transmembrane</keyword>
<keyword evidence="1" id="KW-0472">Membrane</keyword>
<organism evidence="2">
    <name type="scientific">marine sediment metagenome</name>
    <dbReference type="NCBI Taxonomy" id="412755"/>
    <lineage>
        <taxon>unclassified sequences</taxon>
        <taxon>metagenomes</taxon>
        <taxon>ecological metagenomes</taxon>
    </lineage>
</organism>